<evidence type="ECO:0000256" key="1">
    <source>
        <dbReference type="SAM" id="MobiDB-lite"/>
    </source>
</evidence>
<gene>
    <name evidence="3" type="ORF">PCC79_02090</name>
</gene>
<dbReference type="InterPro" id="IPR009937">
    <property type="entry name" value="Phage_holin_3_6"/>
</dbReference>
<accession>A0ABZ3C8B5</accession>
<feature type="region of interest" description="Disordered" evidence="1">
    <location>
        <begin position="159"/>
        <end position="187"/>
    </location>
</feature>
<keyword evidence="2" id="KW-1133">Transmembrane helix</keyword>
<feature type="transmembrane region" description="Helical" evidence="2">
    <location>
        <begin position="78"/>
        <end position="103"/>
    </location>
</feature>
<keyword evidence="2" id="KW-0812">Transmembrane</keyword>
<feature type="transmembrane region" description="Helical" evidence="2">
    <location>
        <begin position="39"/>
        <end position="72"/>
    </location>
</feature>
<name>A0ABZ3C8B5_9ACTN</name>
<protein>
    <submittedName>
        <fullName evidence="3">Phage holin family protein</fullName>
    </submittedName>
</protein>
<proteinExistence type="predicted"/>
<keyword evidence="2" id="KW-0472">Membrane</keyword>
<dbReference type="RefSeq" id="WP_232549098.1">
    <property type="nucleotide sequence ID" value="NZ_CP115965.1"/>
</dbReference>
<sequence>MAEPEIGDVIADITSDVQTIVKGEIELAKAELIPQAKSLGIGAGLFGAAGYFALQAVTLLFICGGLAFTALYTGLVSIVWAFTLGFLTMAVILLVIAGILALIGKSKIKFEGAEKTVAEAEKSVDAVTTAINRGQANVRAIVAGHDPLRAANRTTGAGATVVDGSGSGATAASVYTPGEGPAQPRTK</sequence>
<dbReference type="Proteomes" id="UP001434337">
    <property type="component" value="Chromosome"/>
</dbReference>
<dbReference type="Pfam" id="PF07332">
    <property type="entry name" value="Phage_holin_3_6"/>
    <property type="match status" value="1"/>
</dbReference>
<reference evidence="3 4" key="1">
    <citation type="journal article" date="2023" name="Environ Microbiome">
        <title>A coral-associated actinobacterium mitigates coral bleaching under heat stress.</title>
        <authorList>
            <person name="Li J."/>
            <person name="Zou Y."/>
            <person name="Li Q."/>
            <person name="Zhang J."/>
            <person name="Bourne D.G."/>
            <person name="Lyu Y."/>
            <person name="Liu C."/>
            <person name="Zhang S."/>
        </authorList>
    </citation>
    <scope>NUCLEOTIDE SEQUENCE [LARGE SCALE GENOMIC DNA]</scope>
    <source>
        <strain evidence="3 4">SCSIO 13291</strain>
    </source>
</reference>
<evidence type="ECO:0000313" key="4">
    <source>
        <dbReference type="Proteomes" id="UP001434337"/>
    </source>
</evidence>
<evidence type="ECO:0000313" key="3">
    <source>
        <dbReference type="EMBL" id="WZW99023.1"/>
    </source>
</evidence>
<organism evidence="3 4">
    <name type="scientific">Propioniciclava soli</name>
    <dbReference type="NCBI Taxonomy" id="2775081"/>
    <lineage>
        <taxon>Bacteria</taxon>
        <taxon>Bacillati</taxon>
        <taxon>Actinomycetota</taxon>
        <taxon>Actinomycetes</taxon>
        <taxon>Propionibacteriales</taxon>
        <taxon>Propionibacteriaceae</taxon>
        <taxon>Propioniciclava</taxon>
    </lineage>
</organism>
<dbReference type="EMBL" id="CP115965">
    <property type="protein sequence ID" value="WZW99023.1"/>
    <property type="molecule type" value="Genomic_DNA"/>
</dbReference>
<evidence type="ECO:0000256" key="2">
    <source>
        <dbReference type="SAM" id="Phobius"/>
    </source>
</evidence>
<keyword evidence="4" id="KW-1185">Reference proteome</keyword>